<evidence type="ECO:0000256" key="1">
    <source>
        <dbReference type="SAM" id="Coils"/>
    </source>
</evidence>
<name>L0RC03_9BACT</name>
<dbReference type="KEGG" id="dhy:DESAM_21475"/>
<reference evidence="2 3" key="1">
    <citation type="submission" date="2012-10" db="EMBL/GenBank/DDBJ databases">
        <authorList>
            <person name="Genoscope - CEA"/>
        </authorList>
    </citation>
    <scope>NUCLEOTIDE SEQUENCE [LARGE SCALE GENOMIC DNA]</scope>
    <source>
        <strain evidence="3">AM13 / DSM 14728</strain>
    </source>
</reference>
<gene>
    <name evidence="2" type="ORF">DESAM_21475</name>
</gene>
<dbReference type="EMBL" id="FO203522">
    <property type="protein sequence ID" value="CCO23752.1"/>
    <property type="molecule type" value="Genomic_DNA"/>
</dbReference>
<protein>
    <submittedName>
        <fullName evidence="2">Uncharacterized protein</fullName>
    </submittedName>
</protein>
<accession>L0RC03</accession>
<organism evidence="2 3">
    <name type="scientific">Maridesulfovibrio hydrothermalis AM13 = DSM 14728</name>
    <dbReference type="NCBI Taxonomy" id="1121451"/>
    <lineage>
        <taxon>Bacteria</taxon>
        <taxon>Pseudomonadati</taxon>
        <taxon>Thermodesulfobacteriota</taxon>
        <taxon>Desulfovibrionia</taxon>
        <taxon>Desulfovibrionales</taxon>
        <taxon>Desulfovibrionaceae</taxon>
        <taxon>Maridesulfovibrio</taxon>
    </lineage>
</organism>
<dbReference type="Proteomes" id="UP000010808">
    <property type="component" value="Chromosome"/>
</dbReference>
<keyword evidence="3" id="KW-1185">Reference proteome</keyword>
<dbReference type="PATRIC" id="fig|1121451.3.peg.1718"/>
<dbReference type="HOGENOM" id="CLU_1746686_0_0_7"/>
<evidence type="ECO:0000313" key="3">
    <source>
        <dbReference type="Proteomes" id="UP000010808"/>
    </source>
</evidence>
<feature type="coiled-coil region" evidence="1">
    <location>
        <begin position="55"/>
        <end position="93"/>
    </location>
</feature>
<sequence length="149" mass="17124">MPLPNDVIMSLVDTCCQGANVSHVEKQHLIEISKITLNSFYDNGEIPDESYLVYLKELQKFCVTLSDEKEKIRKEWEQKVQAAKKENEEDICEVSDCIQAIAGKNKNSDVIRQILTAIVNCERKSVPEEFRNEFTKLQKALGLDRFLDN</sequence>
<dbReference type="STRING" id="1121451.DESAM_21475"/>
<proteinExistence type="predicted"/>
<dbReference type="AlphaFoldDB" id="L0RC03"/>
<keyword evidence="1" id="KW-0175">Coiled coil</keyword>
<dbReference type="RefSeq" id="WP_015336355.1">
    <property type="nucleotide sequence ID" value="NC_020055.1"/>
</dbReference>
<evidence type="ECO:0000313" key="2">
    <source>
        <dbReference type="EMBL" id="CCO23752.1"/>
    </source>
</evidence>